<evidence type="ECO:0000259" key="2">
    <source>
        <dbReference type="Pfam" id="PF14340"/>
    </source>
</evidence>
<gene>
    <name evidence="3" type="ORF">ASB62_00230</name>
</gene>
<dbReference type="InterPro" id="IPR016942">
    <property type="entry name" value="UCP030042"/>
</dbReference>
<feature type="transmembrane region" description="Helical" evidence="1">
    <location>
        <begin position="86"/>
        <end position="105"/>
    </location>
</feature>
<keyword evidence="1" id="KW-1133">Transmembrane helix</keyword>
<keyword evidence="4" id="KW-1185">Reference proteome</keyword>
<feature type="domain" description="DUF4395" evidence="2">
    <location>
        <begin position="13"/>
        <end position="138"/>
    </location>
</feature>
<feature type="transmembrane region" description="Helical" evidence="1">
    <location>
        <begin position="111"/>
        <end position="136"/>
    </location>
</feature>
<dbReference type="Proteomes" id="UP000053937">
    <property type="component" value="Unassembled WGS sequence"/>
</dbReference>
<dbReference type="RefSeq" id="WP_059138112.1">
    <property type="nucleotide sequence ID" value="NZ_LMBR01000001.1"/>
</dbReference>
<keyword evidence="1" id="KW-0812">Transmembrane</keyword>
<dbReference type="PIRSF" id="PIRSF030042">
    <property type="entry name" value="UCP030042"/>
    <property type="match status" value="1"/>
</dbReference>
<dbReference type="OrthoDB" id="2376580at2"/>
<evidence type="ECO:0000313" key="4">
    <source>
        <dbReference type="Proteomes" id="UP000053937"/>
    </source>
</evidence>
<name>A0A101JUJ0_CHLLI</name>
<dbReference type="InterPro" id="IPR025508">
    <property type="entry name" value="DUF4395"/>
</dbReference>
<sequence>MSVKSYEEKSGSVPEPIVRLNRIVLLTGVIAAIVLQQPLLITLLFVIIVPAVMFGKNASPIFLIGSRLLSRQIEGAAAESPQLMRFNNAIAAILLGASQLAFILGSPAAGWILAGITGAAAAVALGGFCFGCFLYYQFNLQRYRLFGK</sequence>
<organism evidence="3 4">
    <name type="scientific">Chlorobium limicola</name>
    <dbReference type="NCBI Taxonomy" id="1092"/>
    <lineage>
        <taxon>Bacteria</taxon>
        <taxon>Pseudomonadati</taxon>
        <taxon>Chlorobiota</taxon>
        <taxon>Chlorobiia</taxon>
        <taxon>Chlorobiales</taxon>
        <taxon>Chlorobiaceae</taxon>
        <taxon>Chlorobium/Pelodictyon group</taxon>
        <taxon>Chlorobium</taxon>
    </lineage>
</organism>
<dbReference type="Pfam" id="PF14340">
    <property type="entry name" value="DUF4395"/>
    <property type="match status" value="1"/>
</dbReference>
<dbReference type="EMBL" id="LMBR01000001">
    <property type="protein sequence ID" value="KUL33305.1"/>
    <property type="molecule type" value="Genomic_DNA"/>
</dbReference>
<feature type="transmembrane region" description="Helical" evidence="1">
    <location>
        <begin position="20"/>
        <end position="37"/>
    </location>
</feature>
<evidence type="ECO:0000256" key="1">
    <source>
        <dbReference type="SAM" id="Phobius"/>
    </source>
</evidence>
<protein>
    <recommendedName>
        <fullName evidence="2">DUF4395 domain-containing protein</fullName>
    </recommendedName>
</protein>
<feature type="transmembrane region" description="Helical" evidence="1">
    <location>
        <begin position="43"/>
        <end position="65"/>
    </location>
</feature>
<proteinExistence type="predicted"/>
<evidence type="ECO:0000313" key="3">
    <source>
        <dbReference type="EMBL" id="KUL33305.1"/>
    </source>
</evidence>
<keyword evidence="1" id="KW-0472">Membrane</keyword>
<reference evidence="3 4" key="1">
    <citation type="submission" date="2015-10" db="EMBL/GenBank/DDBJ databases">
        <title>Draft Genome Sequence of Chlorobium limicola strain Frasassi Growing under Artificial Lighting in the Frasassi Cave System.</title>
        <authorList>
            <person name="Mansor M."/>
            <person name="Macalady J."/>
        </authorList>
    </citation>
    <scope>NUCLEOTIDE SEQUENCE [LARGE SCALE GENOMIC DNA]</scope>
    <source>
        <strain evidence="3 4">Frasassi</strain>
    </source>
</reference>
<accession>A0A101JUJ0</accession>
<dbReference type="AlphaFoldDB" id="A0A101JUJ0"/>
<comment type="caution">
    <text evidence="3">The sequence shown here is derived from an EMBL/GenBank/DDBJ whole genome shotgun (WGS) entry which is preliminary data.</text>
</comment>